<dbReference type="CDD" id="cd07067">
    <property type="entry name" value="HP_PGM_like"/>
    <property type="match status" value="1"/>
</dbReference>
<evidence type="ECO:0000256" key="1">
    <source>
        <dbReference type="ARBA" id="ARBA00022801"/>
    </source>
</evidence>
<dbReference type="SUPFAM" id="SSF53254">
    <property type="entry name" value="Phosphoglycerate mutase-like"/>
    <property type="match status" value="1"/>
</dbReference>
<dbReference type="SMART" id="SM00855">
    <property type="entry name" value="PGAM"/>
    <property type="match status" value="1"/>
</dbReference>
<comment type="caution">
    <text evidence="2">The sequence shown here is derived from an EMBL/GenBank/DDBJ whole genome shotgun (WGS) entry which is preliminary data.</text>
</comment>
<protein>
    <recommendedName>
        <fullName evidence="3">Histidine phosphatase family protein</fullName>
    </recommendedName>
</protein>
<dbReference type="Gene3D" id="3.40.50.1240">
    <property type="entry name" value="Phosphoglycerate mutase-like"/>
    <property type="match status" value="1"/>
</dbReference>
<accession>A0A0F9Z5I6</accession>
<dbReference type="InterPro" id="IPR029033">
    <property type="entry name" value="His_PPase_superfam"/>
</dbReference>
<gene>
    <name evidence="2" type="ORF">LCGC14_0005340</name>
</gene>
<dbReference type="InterPro" id="IPR051021">
    <property type="entry name" value="Mito_Ser/Thr_phosphatase"/>
</dbReference>
<evidence type="ECO:0000313" key="2">
    <source>
        <dbReference type="EMBL" id="KKO12519.1"/>
    </source>
</evidence>
<dbReference type="AlphaFoldDB" id="A0A0F9Z5I6"/>
<dbReference type="PANTHER" id="PTHR20935">
    <property type="entry name" value="PHOSPHOGLYCERATE MUTASE-RELATED"/>
    <property type="match status" value="1"/>
</dbReference>
<dbReference type="Pfam" id="PF00300">
    <property type="entry name" value="His_Phos_1"/>
    <property type="match status" value="2"/>
</dbReference>
<dbReference type="InterPro" id="IPR013078">
    <property type="entry name" value="His_Pase_superF_clade-1"/>
</dbReference>
<dbReference type="GO" id="GO:0016787">
    <property type="term" value="F:hydrolase activity"/>
    <property type="evidence" value="ECO:0007669"/>
    <property type="project" value="UniProtKB-KW"/>
</dbReference>
<reference evidence="2" key="1">
    <citation type="journal article" date="2015" name="Nature">
        <title>Complex archaea that bridge the gap between prokaryotes and eukaryotes.</title>
        <authorList>
            <person name="Spang A."/>
            <person name="Saw J.H."/>
            <person name="Jorgensen S.L."/>
            <person name="Zaremba-Niedzwiedzka K."/>
            <person name="Martijn J."/>
            <person name="Lind A.E."/>
            <person name="van Eijk R."/>
            <person name="Schleper C."/>
            <person name="Guy L."/>
            <person name="Ettema T.J."/>
        </authorList>
    </citation>
    <scope>NUCLEOTIDE SEQUENCE</scope>
</reference>
<evidence type="ECO:0008006" key="3">
    <source>
        <dbReference type="Google" id="ProtNLM"/>
    </source>
</evidence>
<keyword evidence="1" id="KW-0378">Hydrolase</keyword>
<organism evidence="2">
    <name type="scientific">marine sediment metagenome</name>
    <dbReference type="NCBI Taxonomy" id="412755"/>
    <lineage>
        <taxon>unclassified sequences</taxon>
        <taxon>metagenomes</taxon>
        <taxon>ecological metagenomes</taxon>
    </lineage>
</organism>
<name>A0A0F9Z5I6_9ZZZZ</name>
<sequence>MSELILVRHGQASFGAESYDKLSPQGIRQVEILAEYWRTLGDQFDHLYSGELMRQIETANCLRSLVPGHSEARVHSGFNEYNGEPIIRMYLRDHAASEGFAAGLRLPITDRKTFQLVLEAATAHWINGTLRPTAEDTDFEHWHDFQSRVHGALDELMQRHTGGSRVLISTSGGVIALALQHAVQLPDNQVLAANWMVNNSSVTRLVYGRGKVSLACFNSLSHLEVPAWRDLITFR</sequence>
<dbReference type="EMBL" id="LAZR01000001">
    <property type="protein sequence ID" value="KKO12519.1"/>
    <property type="molecule type" value="Genomic_DNA"/>
</dbReference>
<proteinExistence type="predicted"/>
<dbReference type="PANTHER" id="PTHR20935:SF0">
    <property type="entry name" value="SERINE_THREONINE-PROTEIN PHOSPHATASE PGAM5, MITOCHONDRIAL"/>
    <property type="match status" value="1"/>
</dbReference>